<feature type="region of interest" description="Disordered" evidence="5">
    <location>
        <begin position="1"/>
        <end position="24"/>
    </location>
</feature>
<evidence type="ECO:0000256" key="2">
    <source>
        <dbReference type="ARBA" id="ARBA00022692"/>
    </source>
</evidence>
<feature type="transmembrane region" description="Helical" evidence="6">
    <location>
        <begin position="244"/>
        <end position="262"/>
    </location>
</feature>
<sequence>MEEFNEQDQNTEPLETEDEEELSHTDKLVGVITEPINTFSETAKSAAKTIDWIVPLLIFIVMVSLSTILMQTNPQIKYQMTEKQMEAIEKNMSEAVQTGRITQEQMDTQMETMRERIESGGAAMLIPQVVGIVIVTFIIFFVISGYFFVLAKYGLKGEGTYKDGMVAYGLPFYIATIQIIVNLILAMLMSKMISDTSLATFMDIDKTEFLGFIISKIDPFSIWFYTIVGIGFAKMFKSDSIGKYVGMVIGSWLVFSIVFFFLGKAFPLLNFAGA</sequence>
<feature type="transmembrane region" description="Helical" evidence="6">
    <location>
        <begin position="52"/>
        <end position="70"/>
    </location>
</feature>
<reference evidence="8" key="1">
    <citation type="submission" date="2018-06" db="EMBL/GenBank/DDBJ databases">
        <authorList>
            <person name="Zhirakovskaya E."/>
        </authorList>
    </citation>
    <scope>NUCLEOTIDE SEQUENCE</scope>
</reference>
<keyword evidence="3 6" id="KW-1133">Transmembrane helix</keyword>
<feature type="transmembrane region" description="Helical" evidence="6">
    <location>
        <begin position="122"/>
        <end position="148"/>
    </location>
</feature>
<dbReference type="EMBL" id="UOGD01000429">
    <property type="protein sequence ID" value="VAX28790.1"/>
    <property type="molecule type" value="Genomic_DNA"/>
</dbReference>
<evidence type="ECO:0000256" key="1">
    <source>
        <dbReference type="ARBA" id="ARBA00004141"/>
    </source>
</evidence>
<feature type="transmembrane region" description="Helical" evidence="6">
    <location>
        <begin position="168"/>
        <end position="188"/>
    </location>
</feature>
<comment type="subcellular location">
    <subcellularLocation>
        <location evidence="1">Membrane</location>
        <topology evidence="1">Multi-pass membrane protein</topology>
    </subcellularLocation>
</comment>
<proteinExistence type="predicted"/>
<evidence type="ECO:0000256" key="4">
    <source>
        <dbReference type="ARBA" id="ARBA00023136"/>
    </source>
</evidence>
<keyword evidence="2 6" id="KW-0812">Transmembrane</keyword>
<gene>
    <name evidence="8" type="ORF">MNBD_IGNAVI01-2925</name>
</gene>
<organism evidence="8">
    <name type="scientific">hydrothermal vent metagenome</name>
    <dbReference type="NCBI Taxonomy" id="652676"/>
    <lineage>
        <taxon>unclassified sequences</taxon>
        <taxon>metagenomes</taxon>
        <taxon>ecological metagenomes</taxon>
    </lineage>
</organism>
<evidence type="ECO:0000256" key="3">
    <source>
        <dbReference type="ARBA" id="ARBA00022989"/>
    </source>
</evidence>
<accession>A0A3B1D1D8</accession>
<feature type="domain" description="Yip1" evidence="7">
    <location>
        <begin position="30"/>
        <end position="261"/>
    </location>
</feature>
<dbReference type="Pfam" id="PF04893">
    <property type="entry name" value="Yip1"/>
    <property type="match status" value="1"/>
</dbReference>
<evidence type="ECO:0000256" key="6">
    <source>
        <dbReference type="SAM" id="Phobius"/>
    </source>
</evidence>
<evidence type="ECO:0000313" key="8">
    <source>
        <dbReference type="EMBL" id="VAX28790.1"/>
    </source>
</evidence>
<protein>
    <recommendedName>
        <fullName evidence="7">Yip1 domain-containing protein</fullName>
    </recommendedName>
</protein>
<dbReference type="InterPro" id="IPR006977">
    <property type="entry name" value="Yip1_dom"/>
</dbReference>
<dbReference type="AlphaFoldDB" id="A0A3B1D1D8"/>
<evidence type="ECO:0000259" key="7">
    <source>
        <dbReference type="Pfam" id="PF04893"/>
    </source>
</evidence>
<name>A0A3B1D1D8_9ZZZZ</name>
<evidence type="ECO:0000256" key="5">
    <source>
        <dbReference type="SAM" id="MobiDB-lite"/>
    </source>
</evidence>
<keyword evidence="4 6" id="KW-0472">Membrane</keyword>
<feature type="transmembrane region" description="Helical" evidence="6">
    <location>
        <begin position="209"/>
        <end position="232"/>
    </location>
</feature>
<dbReference type="GO" id="GO:0016020">
    <property type="term" value="C:membrane"/>
    <property type="evidence" value="ECO:0007669"/>
    <property type="project" value="UniProtKB-SubCell"/>
</dbReference>